<evidence type="ECO:0000259" key="5">
    <source>
        <dbReference type="PROSITE" id="PS51007"/>
    </source>
</evidence>
<keyword evidence="7" id="KW-1185">Reference proteome</keyword>
<accession>A0ABT5QU88</accession>
<evidence type="ECO:0000256" key="3">
    <source>
        <dbReference type="ARBA" id="ARBA00023004"/>
    </source>
</evidence>
<dbReference type="Proteomes" id="UP001149821">
    <property type="component" value="Unassembled WGS sequence"/>
</dbReference>
<dbReference type="PROSITE" id="PS51007">
    <property type="entry name" value="CYTC"/>
    <property type="match status" value="1"/>
</dbReference>
<dbReference type="SUPFAM" id="SSF46626">
    <property type="entry name" value="Cytochrome c"/>
    <property type="match status" value="1"/>
</dbReference>
<dbReference type="Gene3D" id="1.10.760.10">
    <property type="entry name" value="Cytochrome c-like domain"/>
    <property type="match status" value="1"/>
</dbReference>
<organism evidence="6 7">
    <name type="scientific">Enterovibrio qingdaonensis</name>
    <dbReference type="NCBI Taxonomy" id="2899818"/>
    <lineage>
        <taxon>Bacteria</taxon>
        <taxon>Pseudomonadati</taxon>
        <taxon>Pseudomonadota</taxon>
        <taxon>Gammaproteobacteria</taxon>
        <taxon>Vibrionales</taxon>
        <taxon>Vibrionaceae</taxon>
        <taxon>Enterovibrio</taxon>
    </lineage>
</organism>
<keyword evidence="1 4" id="KW-0349">Heme</keyword>
<protein>
    <submittedName>
        <fullName evidence="6">Cytochrome c</fullName>
    </submittedName>
</protein>
<dbReference type="Pfam" id="PF13442">
    <property type="entry name" value="Cytochrome_CBB3"/>
    <property type="match status" value="1"/>
</dbReference>
<dbReference type="InterPro" id="IPR036909">
    <property type="entry name" value="Cyt_c-like_dom_sf"/>
</dbReference>
<comment type="caution">
    <text evidence="6">The sequence shown here is derived from an EMBL/GenBank/DDBJ whole genome shotgun (WGS) entry which is preliminary data.</text>
</comment>
<gene>
    <name evidence="6" type="ORF">LRP49_21990</name>
</gene>
<evidence type="ECO:0000256" key="2">
    <source>
        <dbReference type="ARBA" id="ARBA00022723"/>
    </source>
</evidence>
<proteinExistence type="predicted"/>
<sequence>MIRPCISNALGQCFAVIVLVLMLLLSNEAIAVAVPITQEAPLNIPTSPAEIKEGEIRFYQNCAYCHGAKGIGGKSKKLQCRDFEGGYLFDTISNGLRRGSQFMPPWGDTFSESERLELVAYILSLGTLETCL</sequence>
<reference evidence="6" key="1">
    <citation type="submission" date="2021-12" db="EMBL/GenBank/DDBJ databases">
        <title>Enterovibrio ZSDZ35 sp. nov. and Enterovibrio ZSDZ42 sp. nov., isolated from coastal seawater in Qingdao.</title>
        <authorList>
            <person name="Zhang P."/>
        </authorList>
    </citation>
    <scope>NUCLEOTIDE SEQUENCE</scope>
    <source>
        <strain evidence="6">ZSDZ35</strain>
    </source>
</reference>
<evidence type="ECO:0000313" key="6">
    <source>
        <dbReference type="EMBL" id="MDD1783856.1"/>
    </source>
</evidence>
<feature type="domain" description="Cytochrome c" evidence="5">
    <location>
        <begin position="49"/>
        <end position="126"/>
    </location>
</feature>
<keyword evidence="3 4" id="KW-0408">Iron</keyword>
<evidence type="ECO:0000256" key="1">
    <source>
        <dbReference type="ARBA" id="ARBA00022617"/>
    </source>
</evidence>
<dbReference type="EMBL" id="JAJUBB010000024">
    <property type="protein sequence ID" value="MDD1783856.1"/>
    <property type="molecule type" value="Genomic_DNA"/>
</dbReference>
<dbReference type="InterPro" id="IPR009056">
    <property type="entry name" value="Cyt_c-like_dom"/>
</dbReference>
<evidence type="ECO:0000256" key="4">
    <source>
        <dbReference type="PROSITE-ProRule" id="PRU00433"/>
    </source>
</evidence>
<evidence type="ECO:0000313" key="7">
    <source>
        <dbReference type="Proteomes" id="UP001149821"/>
    </source>
</evidence>
<keyword evidence="2 4" id="KW-0479">Metal-binding</keyword>
<dbReference type="RefSeq" id="WP_274145037.1">
    <property type="nucleotide sequence ID" value="NZ_JAJUBB010000024.1"/>
</dbReference>
<name>A0ABT5QU88_9GAMM</name>